<dbReference type="EMBL" id="PKMF04000194">
    <property type="protein sequence ID" value="KAK7843904.1"/>
    <property type="molecule type" value="Genomic_DNA"/>
</dbReference>
<evidence type="ECO:0000313" key="2">
    <source>
        <dbReference type="Proteomes" id="UP000237347"/>
    </source>
</evidence>
<keyword evidence="2" id="KW-1185">Reference proteome</keyword>
<evidence type="ECO:0008006" key="3">
    <source>
        <dbReference type="Google" id="ProtNLM"/>
    </source>
</evidence>
<accession>A0AAW0KZ95</accession>
<evidence type="ECO:0000313" key="1">
    <source>
        <dbReference type="EMBL" id="KAK7843904.1"/>
    </source>
</evidence>
<dbReference type="Proteomes" id="UP000237347">
    <property type="component" value="Unassembled WGS sequence"/>
</dbReference>
<dbReference type="PANTHER" id="PTHR33710:SF62">
    <property type="entry name" value="DUF4283 DOMAIN PROTEIN"/>
    <property type="match status" value="1"/>
</dbReference>
<comment type="caution">
    <text evidence="1">The sequence shown here is derived from an EMBL/GenBank/DDBJ whole genome shotgun (WGS) entry which is preliminary data.</text>
</comment>
<sequence>MVWERLDQSVVNYEWLTKFPTGRVHHLNSFTFDHRPILVSLVSNGERQRWRRKPFRFEAMW</sequence>
<protein>
    <recommendedName>
        <fullName evidence="3">Endonuclease/exonuclease/phosphatase</fullName>
    </recommendedName>
</protein>
<proteinExistence type="predicted"/>
<dbReference type="PANTHER" id="PTHR33710">
    <property type="entry name" value="BNAC02G09200D PROTEIN"/>
    <property type="match status" value="1"/>
</dbReference>
<dbReference type="AlphaFoldDB" id="A0AAW0KZ95"/>
<reference evidence="1 2" key="1">
    <citation type="journal article" date="2018" name="Sci. Data">
        <title>The draft genome sequence of cork oak.</title>
        <authorList>
            <person name="Ramos A.M."/>
            <person name="Usie A."/>
            <person name="Barbosa P."/>
            <person name="Barros P.M."/>
            <person name="Capote T."/>
            <person name="Chaves I."/>
            <person name="Simoes F."/>
            <person name="Abreu I."/>
            <person name="Carrasquinho I."/>
            <person name="Faro C."/>
            <person name="Guimaraes J.B."/>
            <person name="Mendonca D."/>
            <person name="Nobrega F."/>
            <person name="Rodrigues L."/>
            <person name="Saibo N.J.M."/>
            <person name="Varela M.C."/>
            <person name="Egas C."/>
            <person name="Matos J."/>
            <person name="Miguel C.M."/>
            <person name="Oliveira M.M."/>
            <person name="Ricardo C.P."/>
            <person name="Goncalves S."/>
        </authorList>
    </citation>
    <scope>NUCLEOTIDE SEQUENCE [LARGE SCALE GENOMIC DNA]</scope>
    <source>
        <strain evidence="2">cv. HL8</strain>
    </source>
</reference>
<name>A0AAW0KZ95_QUESU</name>
<gene>
    <name evidence="1" type="ORF">CFP56_011793</name>
</gene>
<organism evidence="1 2">
    <name type="scientific">Quercus suber</name>
    <name type="common">Cork oak</name>
    <dbReference type="NCBI Taxonomy" id="58331"/>
    <lineage>
        <taxon>Eukaryota</taxon>
        <taxon>Viridiplantae</taxon>
        <taxon>Streptophyta</taxon>
        <taxon>Embryophyta</taxon>
        <taxon>Tracheophyta</taxon>
        <taxon>Spermatophyta</taxon>
        <taxon>Magnoliopsida</taxon>
        <taxon>eudicotyledons</taxon>
        <taxon>Gunneridae</taxon>
        <taxon>Pentapetalae</taxon>
        <taxon>rosids</taxon>
        <taxon>fabids</taxon>
        <taxon>Fagales</taxon>
        <taxon>Fagaceae</taxon>
        <taxon>Quercus</taxon>
    </lineage>
</organism>